<evidence type="ECO:0000256" key="4">
    <source>
        <dbReference type="ARBA" id="ARBA00022553"/>
    </source>
</evidence>
<reference evidence="16 17" key="1">
    <citation type="submission" date="2020-10" db="EMBL/GenBank/DDBJ databases">
        <title>Ca. Dormibacterota MAGs.</title>
        <authorList>
            <person name="Montgomery K."/>
        </authorList>
    </citation>
    <scope>NUCLEOTIDE SEQUENCE [LARGE SCALE GENOMIC DNA]</scope>
    <source>
        <strain evidence="16">SC8811_S16_3</strain>
    </source>
</reference>
<dbReference type="InterPro" id="IPR004358">
    <property type="entry name" value="Sig_transdc_His_kin-like_C"/>
</dbReference>
<evidence type="ECO:0000256" key="11">
    <source>
        <dbReference type="ARBA" id="ARBA00023012"/>
    </source>
</evidence>
<dbReference type="InterPro" id="IPR036097">
    <property type="entry name" value="HisK_dim/P_sf"/>
</dbReference>
<keyword evidence="9" id="KW-0067">ATP-binding</keyword>
<evidence type="ECO:0000256" key="12">
    <source>
        <dbReference type="ARBA" id="ARBA00023136"/>
    </source>
</evidence>
<keyword evidence="10" id="KW-1133">Transmembrane helix</keyword>
<dbReference type="EC" id="2.7.13.3" evidence="3"/>
<dbReference type="InterPro" id="IPR005467">
    <property type="entry name" value="His_kinase_dom"/>
</dbReference>
<dbReference type="SUPFAM" id="SSF55781">
    <property type="entry name" value="GAF domain-like"/>
    <property type="match status" value="3"/>
</dbReference>
<evidence type="ECO:0000256" key="3">
    <source>
        <dbReference type="ARBA" id="ARBA00012438"/>
    </source>
</evidence>
<name>A0A934KKH6_9BACT</name>
<dbReference type="SMART" id="SM00065">
    <property type="entry name" value="GAF"/>
    <property type="match status" value="2"/>
</dbReference>
<protein>
    <recommendedName>
        <fullName evidence="3">histidine kinase</fullName>
        <ecNumber evidence="3">2.7.13.3</ecNumber>
    </recommendedName>
</protein>
<dbReference type="PROSITE" id="PS50109">
    <property type="entry name" value="HIS_KIN"/>
    <property type="match status" value="1"/>
</dbReference>
<dbReference type="PRINTS" id="PR00344">
    <property type="entry name" value="BCTRLSENSOR"/>
</dbReference>
<accession>A0A934KKH6</accession>
<comment type="catalytic activity">
    <reaction evidence="1">
        <text>ATP + protein L-histidine = ADP + protein N-phospho-L-histidine.</text>
        <dbReference type="EC" id="2.7.13.3"/>
    </reaction>
</comment>
<dbReference type="SUPFAM" id="SSF47384">
    <property type="entry name" value="Homodimeric domain of signal transducing histidine kinase"/>
    <property type="match status" value="1"/>
</dbReference>
<gene>
    <name evidence="16" type="ORF">JF888_11090</name>
</gene>
<dbReference type="Pfam" id="PF13188">
    <property type="entry name" value="PAS_8"/>
    <property type="match status" value="1"/>
</dbReference>
<feature type="domain" description="PAS" evidence="15">
    <location>
        <begin position="490"/>
        <end position="534"/>
    </location>
</feature>
<dbReference type="PANTHER" id="PTHR42878:SF7">
    <property type="entry name" value="SENSOR HISTIDINE KINASE GLRK"/>
    <property type="match status" value="1"/>
</dbReference>
<keyword evidence="12" id="KW-0472">Membrane</keyword>
<keyword evidence="7" id="KW-0547">Nucleotide-binding</keyword>
<evidence type="ECO:0000256" key="1">
    <source>
        <dbReference type="ARBA" id="ARBA00000085"/>
    </source>
</evidence>
<dbReference type="InterPro" id="IPR003594">
    <property type="entry name" value="HATPase_dom"/>
</dbReference>
<keyword evidence="6" id="KW-0812">Transmembrane</keyword>
<dbReference type="GO" id="GO:0000155">
    <property type="term" value="F:phosphorelay sensor kinase activity"/>
    <property type="evidence" value="ECO:0007669"/>
    <property type="project" value="InterPro"/>
</dbReference>
<dbReference type="PANTHER" id="PTHR42878">
    <property type="entry name" value="TWO-COMPONENT HISTIDINE KINASE"/>
    <property type="match status" value="1"/>
</dbReference>
<dbReference type="RefSeq" id="WP_338180192.1">
    <property type="nucleotide sequence ID" value="NZ_JAEKNQ010000040.1"/>
</dbReference>
<dbReference type="PROSITE" id="PS50112">
    <property type="entry name" value="PAS"/>
    <property type="match status" value="1"/>
</dbReference>
<dbReference type="Gene3D" id="3.30.450.40">
    <property type="match status" value="3"/>
</dbReference>
<feature type="compositionally biased region" description="Basic and acidic residues" evidence="13">
    <location>
        <begin position="833"/>
        <end position="844"/>
    </location>
</feature>
<feature type="domain" description="Histidine kinase" evidence="14">
    <location>
        <begin position="610"/>
        <end position="830"/>
    </location>
</feature>
<dbReference type="SUPFAM" id="SSF55874">
    <property type="entry name" value="ATPase domain of HSP90 chaperone/DNA topoisomerase II/histidine kinase"/>
    <property type="match status" value="1"/>
</dbReference>
<keyword evidence="4" id="KW-0597">Phosphoprotein</keyword>
<evidence type="ECO:0000256" key="6">
    <source>
        <dbReference type="ARBA" id="ARBA00022692"/>
    </source>
</evidence>
<dbReference type="EMBL" id="JAEKNQ010000040">
    <property type="protein sequence ID" value="MBJ7603720.1"/>
    <property type="molecule type" value="Genomic_DNA"/>
</dbReference>
<dbReference type="Gene3D" id="1.10.287.130">
    <property type="match status" value="1"/>
</dbReference>
<dbReference type="GO" id="GO:0000156">
    <property type="term" value="F:phosphorelay response regulator activity"/>
    <property type="evidence" value="ECO:0007669"/>
    <property type="project" value="TreeGrafter"/>
</dbReference>
<dbReference type="Proteomes" id="UP000620075">
    <property type="component" value="Unassembled WGS sequence"/>
</dbReference>
<dbReference type="InterPro" id="IPR000014">
    <property type="entry name" value="PAS"/>
</dbReference>
<dbReference type="InterPro" id="IPR035965">
    <property type="entry name" value="PAS-like_dom_sf"/>
</dbReference>
<dbReference type="CDD" id="cd00075">
    <property type="entry name" value="HATPase"/>
    <property type="match status" value="1"/>
</dbReference>
<evidence type="ECO:0000256" key="10">
    <source>
        <dbReference type="ARBA" id="ARBA00022989"/>
    </source>
</evidence>
<dbReference type="AlphaFoldDB" id="A0A934KKH6"/>
<evidence type="ECO:0000256" key="13">
    <source>
        <dbReference type="SAM" id="MobiDB-lite"/>
    </source>
</evidence>
<proteinExistence type="predicted"/>
<dbReference type="SMART" id="SM00388">
    <property type="entry name" value="HisKA"/>
    <property type="match status" value="1"/>
</dbReference>
<dbReference type="InterPro" id="IPR003661">
    <property type="entry name" value="HisK_dim/P_dom"/>
</dbReference>
<evidence type="ECO:0000313" key="17">
    <source>
        <dbReference type="Proteomes" id="UP000620075"/>
    </source>
</evidence>
<dbReference type="Pfam" id="PF13185">
    <property type="entry name" value="GAF_2"/>
    <property type="match status" value="1"/>
</dbReference>
<dbReference type="GO" id="GO:0005524">
    <property type="term" value="F:ATP binding"/>
    <property type="evidence" value="ECO:0007669"/>
    <property type="project" value="UniProtKB-KW"/>
</dbReference>
<dbReference type="Pfam" id="PF02518">
    <property type="entry name" value="HATPase_c"/>
    <property type="match status" value="1"/>
</dbReference>
<comment type="caution">
    <text evidence="16">The sequence shown here is derived from an EMBL/GenBank/DDBJ whole genome shotgun (WGS) entry which is preliminary data.</text>
</comment>
<dbReference type="SUPFAM" id="SSF55785">
    <property type="entry name" value="PYP-like sensor domain (PAS domain)"/>
    <property type="match status" value="1"/>
</dbReference>
<dbReference type="GO" id="GO:0030295">
    <property type="term" value="F:protein kinase activator activity"/>
    <property type="evidence" value="ECO:0007669"/>
    <property type="project" value="TreeGrafter"/>
</dbReference>
<evidence type="ECO:0000256" key="5">
    <source>
        <dbReference type="ARBA" id="ARBA00022679"/>
    </source>
</evidence>
<evidence type="ECO:0000259" key="14">
    <source>
        <dbReference type="PROSITE" id="PS50109"/>
    </source>
</evidence>
<keyword evidence="5" id="KW-0808">Transferase</keyword>
<feature type="region of interest" description="Disordered" evidence="13">
    <location>
        <begin position="833"/>
        <end position="871"/>
    </location>
</feature>
<evidence type="ECO:0000313" key="16">
    <source>
        <dbReference type="EMBL" id="MBJ7603720.1"/>
    </source>
</evidence>
<keyword evidence="11" id="KW-0902">Two-component regulatory system</keyword>
<dbReference type="InterPro" id="IPR050351">
    <property type="entry name" value="BphY/WalK/GraS-like"/>
</dbReference>
<evidence type="ECO:0000256" key="8">
    <source>
        <dbReference type="ARBA" id="ARBA00022777"/>
    </source>
</evidence>
<evidence type="ECO:0000256" key="7">
    <source>
        <dbReference type="ARBA" id="ARBA00022741"/>
    </source>
</evidence>
<dbReference type="SMART" id="SM00387">
    <property type="entry name" value="HATPase_c"/>
    <property type="match status" value="1"/>
</dbReference>
<dbReference type="Gene3D" id="3.30.450.20">
    <property type="entry name" value="PAS domain"/>
    <property type="match status" value="1"/>
</dbReference>
<dbReference type="InterPro" id="IPR029016">
    <property type="entry name" value="GAF-like_dom_sf"/>
</dbReference>
<evidence type="ECO:0000259" key="15">
    <source>
        <dbReference type="PROSITE" id="PS50112"/>
    </source>
</evidence>
<dbReference type="InterPro" id="IPR036890">
    <property type="entry name" value="HATPase_C_sf"/>
</dbReference>
<dbReference type="CDD" id="cd00082">
    <property type="entry name" value="HisKA"/>
    <property type="match status" value="1"/>
</dbReference>
<evidence type="ECO:0000256" key="9">
    <source>
        <dbReference type="ARBA" id="ARBA00022840"/>
    </source>
</evidence>
<dbReference type="GO" id="GO:0016020">
    <property type="term" value="C:membrane"/>
    <property type="evidence" value="ECO:0007669"/>
    <property type="project" value="UniProtKB-SubCell"/>
</dbReference>
<comment type="subcellular location">
    <subcellularLocation>
        <location evidence="2">Membrane</location>
        <topology evidence="2">Multi-pass membrane protein</topology>
    </subcellularLocation>
</comment>
<dbReference type="InterPro" id="IPR003018">
    <property type="entry name" value="GAF"/>
</dbReference>
<keyword evidence="8" id="KW-0418">Kinase</keyword>
<organism evidence="16 17">
    <name type="scientific">Candidatus Dormiibacter inghamiae</name>
    <dbReference type="NCBI Taxonomy" id="3127013"/>
    <lineage>
        <taxon>Bacteria</taxon>
        <taxon>Bacillati</taxon>
        <taxon>Candidatus Dormiibacterota</taxon>
        <taxon>Candidatus Dormibacteria</taxon>
        <taxon>Candidatus Dormibacterales</taxon>
        <taxon>Candidatus Dormibacteraceae</taxon>
        <taxon>Candidatus Dormiibacter</taxon>
    </lineage>
</organism>
<dbReference type="Gene3D" id="3.30.565.10">
    <property type="entry name" value="Histidine kinase-like ATPase, C-terminal domain"/>
    <property type="match status" value="1"/>
</dbReference>
<sequence length="871" mass="94160">MLNAHLRPLLGYDVFNLQVLEREGWYHNVVMDSGVLQDVGRYRLVDSYFLSHYRSGRPSAGHFADARFEHGRGSGAPRRPQTYIWMPILHHQDLVGAVIYQLFARRSVPPEEMRFLGEVHAQLGVLVSNAYLNELTRNQALSLSALNEIGCALAVTRDELGIVGALRETLGPRVPLDQLELVLPQGSRARVLTVSPQTRAAERVMSLRSSGLATARAVLSSGQSLLEPEARTSNGYPSAALVPVKGSTEIEAVLTVKSREPDVYEHSTLAFLGQVADQVALALSNARSYAALEANRHHLEVVEAVGRELATRLDPWMIVRTLQAELSRHVAFDSVVLAVLEGGLEGPVALEAGLEVPVAHSYAIDLGRPQPPATIPLAGAGPAREAFRSGRPVLADYPPWTSGANKAGKALDGAPQVALQETTGSRRARPARSVLWVPVRQEGRIRALLSIQSYRQGAFSSWHTHVLQDVATHVGLALSNAQLVEALDRQATTLGTILANTPIGVMLEGADGRITFANPALERLYGVEAKSLEGARSERLLDLAGGAGSSEVDPETGATSLVLKRNGLNLRIQRLMVPASRDHPAGVLTLHEDVTRQRAAEEERDLMLRAIGHELRSPAAAIRGLMASLLQWDERLPADERRAALIAANDQSERLLRVVEAQLLIARLERDGPADAAVEDVDFCPAVRRVVQLLSHAYEKAASVVVCDEKSGSMVLRCEPAHLQQVLTNLIGNALEHAACSRVEVRANRAAGWPDWCEVTVSDDGTGLPEDLLAATFNQSRAGRHRAMGGLGIGLHLSRLVVERSFGGQIWLAQHGPRGTAISFTVPCKSPSKAEKQAVRHQAEKSVLAGGDGQLSSTRRRAAQHSEVGDP</sequence>
<evidence type="ECO:0000256" key="2">
    <source>
        <dbReference type="ARBA" id="ARBA00004141"/>
    </source>
</evidence>
<dbReference type="GO" id="GO:0007234">
    <property type="term" value="P:osmosensory signaling via phosphorelay pathway"/>
    <property type="evidence" value="ECO:0007669"/>
    <property type="project" value="TreeGrafter"/>
</dbReference>